<dbReference type="Pfam" id="PF17921">
    <property type="entry name" value="Integrase_H2C2"/>
    <property type="match status" value="1"/>
</dbReference>
<dbReference type="GO" id="GO:0003676">
    <property type="term" value="F:nucleic acid binding"/>
    <property type="evidence" value="ECO:0007669"/>
    <property type="project" value="InterPro"/>
</dbReference>
<proteinExistence type="predicted"/>
<dbReference type="Pfam" id="PF02816">
    <property type="entry name" value="Alpha_kinase"/>
    <property type="match status" value="1"/>
</dbReference>
<keyword evidence="4" id="KW-0695">RNA-directed DNA polymerase</keyword>
<dbReference type="SUPFAM" id="SSF53098">
    <property type="entry name" value="Ribonuclease H-like"/>
    <property type="match status" value="1"/>
</dbReference>
<keyword evidence="3" id="KW-0418">Kinase</keyword>
<organism evidence="4 5">
    <name type="scientific">Paramuricea clavata</name>
    <name type="common">Red gorgonian</name>
    <name type="synonym">Violescent sea-whip</name>
    <dbReference type="NCBI Taxonomy" id="317549"/>
    <lineage>
        <taxon>Eukaryota</taxon>
        <taxon>Metazoa</taxon>
        <taxon>Cnidaria</taxon>
        <taxon>Anthozoa</taxon>
        <taxon>Octocorallia</taxon>
        <taxon>Malacalcyonacea</taxon>
        <taxon>Plexauridae</taxon>
        <taxon>Paramuricea</taxon>
    </lineage>
</organism>
<evidence type="ECO:0000313" key="4">
    <source>
        <dbReference type="EMBL" id="CAB4000809.1"/>
    </source>
</evidence>
<protein>
    <submittedName>
        <fullName evidence="4">RNA-directed DNA polymerase from mobile element jockey</fullName>
    </submittedName>
</protein>
<dbReference type="PANTHER" id="PTHR47331:SF1">
    <property type="entry name" value="GAG-LIKE PROTEIN"/>
    <property type="match status" value="1"/>
</dbReference>
<dbReference type="InterPro" id="IPR001584">
    <property type="entry name" value="Integrase_cat-core"/>
</dbReference>
<gene>
    <name evidence="4" type="ORF">PACLA_8A061337</name>
</gene>
<keyword evidence="5" id="KW-1185">Reference proteome</keyword>
<dbReference type="PROSITE" id="PS50994">
    <property type="entry name" value="INTEGRASE"/>
    <property type="match status" value="1"/>
</dbReference>
<keyword evidence="2" id="KW-0808">Transferase</keyword>
<dbReference type="Gene3D" id="1.10.340.70">
    <property type="match status" value="1"/>
</dbReference>
<accession>A0A7D9E4W5</accession>
<dbReference type="Gene3D" id="3.30.420.10">
    <property type="entry name" value="Ribonuclease H-like superfamily/Ribonuclease H"/>
    <property type="match status" value="1"/>
</dbReference>
<sequence length="353" mass="39847">MEALSLTDEEHARKLVQVHTLAQNITTQMQRNVPGTFGKTFSYYSMLFGKITEDNGNVCFVTIERCLEGSFTKYINNTGQIASTSTSSDDVIKKAETQCITPIKNAKSTPPVYVNQFGLFLDDDHVLRCKGRLNNASLNLGSKNLILLPNKSKFVELLIRKVHDKIKHSRLRDTLTTIREHFWLLRGREAVKRVIKKCVICQKAEGLPYGATAPPALPASRVSDEPLFTNVGLDFAGPLFVRESRELEKSSDNSSKVYVLLFTCASTRAVHLELTPSLSVPAFLRAFRSYASRRGLPALLISDNAKTFRAASAEIRKLCRADEVLRYLTNNQITWQFIVEKDPWWGGFWERLI</sequence>
<dbReference type="InterPro" id="IPR041588">
    <property type="entry name" value="Integrase_H2C2"/>
</dbReference>
<name>A0A7D9E4W5_PARCT</name>
<evidence type="ECO:0000256" key="1">
    <source>
        <dbReference type="ARBA" id="ARBA00022527"/>
    </source>
</evidence>
<dbReference type="InterPro" id="IPR036397">
    <property type="entry name" value="RNaseH_sf"/>
</dbReference>
<dbReference type="InterPro" id="IPR012337">
    <property type="entry name" value="RNaseH-like_sf"/>
</dbReference>
<evidence type="ECO:0000313" key="5">
    <source>
        <dbReference type="Proteomes" id="UP001152795"/>
    </source>
</evidence>
<evidence type="ECO:0000256" key="3">
    <source>
        <dbReference type="ARBA" id="ARBA00022777"/>
    </source>
</evidence>
<dbReference type="EMBL" id="CACRXK020003932">
    <property type="protein sequence ID" value="CAB4000809.1"/>
    <property type="molecule type" value="Genomic_DNA"/>
</dbReference>
<keyword evidence="1" id="KW-0723">Serine/threonine-protein kinase</keyword>
<dbReference type="GO" id="GO:0005524">
    <property type="term" value="F:ATP binding"/>
    <property type="evidence" value="ECO:0007669"/>
    <property type="project" value="InterPro"/>
</dbReference>
<dbReference type="PANTHER" id="PTHR47331">
    <property type="entry name" value="PHD-TYPE DOMAIN-CONTAINING PROTEIN"/>
    <property type="match status" value="1"/>
</dbReference>
<dbReference type="GO" id="GO:0003964">
    <property type="term" value="F:RNA-directed DNA polymerase activity"/>
    <property type="evidence" value="ECO:0007669"/>
    <property type="project" value="UniProtKB-KW"/>
</dbReference>
<reference evidence="4" key="1">
    <citation type="submission" date="2020-04" db="EMBL/GenBank/DDBJ databases">
        <authorList>
            <person name="Alioto T."/>
            <person name="Alioto T."/>
            <person name="Gomez Garrido J."/>
        </authorList>
    </citation>
    <scope>NUCLEOTIDE SEQUENCE</scope>
    <source>
        <strain evidence="4">A484AB</strain>
    </source>
</reference>
<evidence type="ECO:0000256" key="2">
    <source>
        <dbReference type="ARBA" id="ARBA00022679"/>
    </source>
</evidence>
<dbReference type="AlphaFoldDB" id="A0A7D9E4W5"/>
<dbReference type="GO" id="GO:0015074">
    <property type="term" value="P:DNA integration"/>
    <property type="evidence" value="ECO:0007669"/>
    <property type="project" value="InterPro"/>
</dbReference>
<dbReference type="GO" id="GO:0004674">
    <property type="term" value="F:protein serine/threonine kinase activity"/>
    <property type="evidence" value="ECO:0007669"/>
    <property type="project" value="UniProtKB-KW"/>
</dbReference>
<dbReference type="Proteomes" id="UP001152795">
    <property type="component" value="Unassembled WGS sequence"/>
</dbReference>
<dbReference type="OrthoDB" id="301415at2759"/>
<comment type="caution">
    <text evidence="4">The sequence shown here is derived from an EMBL/GenBank/DDBJ whole genome shotgun (WGS) entry which is preliminary data.</text>
</comment>
<dbReference type="InterPro" id="IPR004166">
    <property type="entry name" value="a-kinase_dom"/>
</dbReference>
<keyword evidence="4" id="KW-0548">Nucleotidyltransferase</keyword>